<dbReference type="Gene3D" id="3.30.70.1520">
    <property type="entry name" value="Heterotetrameric sarcosine oxidase"/>
    <property type="match status" value="1"/>
</dbReference>
<evidence type="ECO:0000313" key="2">
    <source>
        <dbReference type="Proteomes" id="UP000606044"/>
    </source>
</evidence>
<dbReference type="RefSeq" id="WP_188581120.1">
    <property type="nucleotide sequence ID" value="NZ_BMCT01000005.1"/>
</dbReference>
<accession>A0A917C7V7</accession>
<evidence type="ECO:0008006" key="3">
    <source>
        <dbReference type="Google" id="ProtNLM"/>
    </source>
</evidence>
<proteinExistence type="predicted"/>
<dbReference type="Proteomes" id="UP000606044">
    <property type="component" value="Unassembled WGS sequence"/>
</dbReference>
<reference evidence="1" key="1">
    <citation type="journal article" date="2014" name="Int. J. Syst. Evol. Microbiol.">
        <title>Complete genome sequence of Corynebacterium casei LMG S-19264T (=DSM 44701T), isolated from a smear-ripened cheese.</title>
        <authorList>
            <consortium name="US DOE Joint Genome Institute (JGI-PGF)"/>
            <person name="Walter F."/>
            <person name="Albersmeier A."/>
            <person name="Kalinowski J."/>
            <person name="Ruckert C."/>
        </authorList>
    </citation>
    <scope>NUCLEOTIDE SEQUENCE</scope>
    <source>
        <strain evidence="1">CCM 7897</strain>
    </source>
</reference>
<dbReference type="AlphaFoldDB" id="A0A917C7V7"/>
<dbReference type="SUPFAM" id="SSF103025">
    <property type="entry name" value="Folate-binding domain"/>
    <property type="match status" value="1"/>
</dbReference>
<reference evidence="1" key="2">
    <citation type="submission" date="2020-09" db="EMBL/GenBank/DDBJ databases">
        <authorList>
            <person name="Sun Q."/>
            <person name="Sedlacek I."/>
        </authorList>
    </citation>
    <scope>NUCLEOTIDE SEQUENCE</scope>
    <source>
        <strain evidence="1">CCM 7897</strain>
    </source>
</reference>
<comment type="caution">
    <text evidence="1">The sequence shown here is derived from an EMBL/GenBank/DDBJ whole genome shotgun (WGS) entry which is preliminary data.</text>
</comment>
<dbReference type="InterPro" id="IPR027266">
    <property type="entry name" value="TrmE/GcvT-like"/>
</dbReference>
<protein>
    <recommendedName>
        <fullName evidence="3">Sarcosine oxidase subunit gamma</fullName>
    </recommendedName>
</protein>
<gene>
    <name evidence="1" type="ORF">GCM10007301_36240</name>
</gene>
<dbReference type="Gene3D" id="3.30.1360.120">
    <property type="entry name" value="Probable tRNA modification gtpase trme, domain 1"/>
    <property type="match status" value="1"/>
</dbReference>
<organism evidence="1 2">
    <name type="scientific">Azorhizobium oxalatiphilum</name>
    <dbReference type="NCBI Taxonomy" id="980631"/>
    <lineage>
        <taxon>Bacteria</taxon>
        <taxon>Pseudomonadati</taxon>
        <taxon>Pseudomonadota</taxon>
        <taxon>Alphaproteobacteria</taxon>
        <taxon>Hyphomicrobiales</taxon>
        <taxon>Xanthobacteraceae</taxon>
        <taxon>Azorhizobium</taxon>
    </lineage>
</organism>
<keyword evidence="2" id="KW-1185">Reference proteome</keyword>
<evidence type="ECO:0000313" key="1">
    <source>
        <dbReference type="EMBL" id="GGF73185.1"/>
    </source>
</evidence>
<sequence>MSDLMEHLPLTSLVPAGRHGRIDGPAGVSAKLLDGTEVATLVARRAGGPQEILGLPLSAGPKASLGGGLAAIGTGPGRWLVVADATGPTPLADRLEEAAAGKAAVTEQSDAYLVFELSGPRVRDALAKGLMVDLDPVAFAPGDAATTSLAFVGITLWQTDAAPIYRVAVGRSFAASFLRAFTSGAAEYGFFLEGTGRG</sequence>
<name>A0A917C7V7_9HYPH</name>
<dbReference type="InterPro" id="IPR007375">
    <property type="entry name" value="SoxG"/>
</dbReference>
<dbReference type="EMBL" id="BMCT01000005">
    <property type="protein sequence ID" value="GGF73185.1"/>
    <property type="molecule type" value="Genomic_DNA"/>
</dbReference>
<dbReference type="Pfam" id="PF04268">
    <property type="entry name" value="SoxG"/>
    <property type="match status" value="1"/>
</dbReference>